<dbReference type="EMBL" id="CP018632">
    <property type="protein sequence ID" value="ASJ72817.1"/>
    <property type="molecule type" value="Genomic_DNA"/>
</dbReference>
<dbReference type="RefSeq" id="WP_088918098.1">
    <property type="nucleotide sequence ID" value="NZ_CP018632.1"/>
</dbReference>
<evidence type="ECO:0000313" key="1">
    <source>
        <dbReference type="EMBL" id="ASJ72817.1"/>
    </source>
</evidence>
<organism evidence="1 2">
    <name type="scientific">Granulosicoccus antarcticus IMCC3135</name>
    <dbReference type="NCBI Taxonomy" id="1192854"/>
    <lineage>
        <taxon>Bacteria</taxon>
        <taxon>Pseudomonadati</taxon>
        <taxon>Pseudomonadota</taxon>
        <taxon>Gammaproteobacteria</taxon>
        <taxon>Chromatiales</taxon>
        <taxon>Granulosicoccaceae</taxon>
        <taxon>Granulosicoccus</taxon>
    </lineage>
</organism>
<gene>
    <name evidence="1" type="ORF">IMCC3135_13660</name>
</gene>
<dbReference type="Proteomes" id="UP000250079">
    <property type="component" value="Chromosome"/>
</dbReference>
<name>A0A2Z2NYH1_9GAMM</name>
<reference evidence="1 2" key="1">
    <citation type="submission" date="2016-12" db="EMBL/GenBank/DDBJ databases">
        <authorList>
            <person name="Song W.-J."/>
            <person name="Kurnit D.M."/>
        </authorList>
    </citation>
    <scope>NUCLEOTIDE SEQUENCE [LARGE SCALE GENOMIC DNA]</scope>
    <source>
        <strain evidence="1 2">IMCC3135</strain>
    </source>
</reference>
<dbReference type="KEGG" id="gai:IMCC3135_13660"/>
<keyword evidence="2" id="KW-1185">Reference proteome</keyword>
<protein>
    <recommendedName>
        <fullName evidence="3">H repeat-associated protein N-terminal domain-containing protein</fullName>
    </recommendedName>
</protein>
<dbReference type="AlphaFoldDB" id="A0A2Z2NYH1"/>
<evidence type="ECO:0000313" key="2">
    <source>
        <dbReference type="Proteomes" id="UP000250079"/>
    </source>
</evidence>
<accession>A0A2Z2NYH1</accession>
<evidence type="ECO:0008006" key="3">
    <source>
        <dbReference type="Google" id="ProtNLM"/>
    </source>
</evidence>
<sequence>MRLWRTDSQGRINGNLTFRASDDRLSSYAGLELLRISCCRVLLPSLLRQHALKHLPGTDHGKVTMILLLLALLFSGGRRLRFINSLRGDPIVEQFCSLKQLPSARSVARWMGQFDNSSVIALRRVNEELVGRLIRSLNLPRLTIHIDGSVLCTGLQTEGAERGIQPAPAQSTQLLSNQCL</sequence>
<proteinExistence type="predicted"/>